<feature type="region of interest" description="Disordered" evidence="1">
    <location>
        <begin position="166"/>
        <end position="202"/>
    </location>
</feature>
<accession>A0A812UAT6</accession>
<gene>
    <name evidence="3" type="ORF">SNAT2548_LOCUS31509</name>
</gene>
<evidence type="ECO:0008006" key="5">
    <source>
        <dbReference type="Google" id="ProtNLM"/>
    </source>
</evidence>
<evidence type="ECO:0000313" key="3">
    <source>
        <dbReference type="EMBL" id="CAE7559339.1"/>
    </source>
</evidence>
<keyword evidence="4" id="KW-1185">Reference proteome</keyword>
<protein>
    <recommendedName>
        <fullName evidence="5">WW domain-containing protein</fullName>
    </recommendedName>
</protein>
<dbReference type="EMBL" id="CAJNDS010002662">
    <property type="protein sequence ID" value="CAE7559339.1"/>
    <property type="molecule type" value="Genomic_DNA"/>
</dbReference>
<dbReference type="OrthoDB" id="414287at2759"/>
<organism evidence="3 4">
    <name type="scientific">Symbiodinium natans</name>
    <dbReference type="NCBI Taxonomy" id="878477"/>
    <lineage>
        <taxon>Eukaryota</taxon>
        <taxon>Sar</taxon>
        <taxon>Alveolata</taxon>
        <taxon>Dinophyceae</taxon>
        <taxon>Suessiales</taxon>
        <taxon>Symbiodiniaceae</taxon>
        <taxon>Symbiodinium</taxon>
    </lineage>
</organism>
<comment type="caution">
    <text evidence="3">The sequence shown here is derived from an EMBL/GenBank/DDBJ whole genome shotgun (WGS) entry which is preliminary data.</text>
</comment>
<reference evidence="3" key="1">
    <citation type="submission" date="2021-02" db="EMBL/GenBank/DDBJ databases">
        <authorList>
            <person name="Dougan E. K."/>
            <person name="Rhodes N."/>
            <person name="Thang M."/>
            <person name="Chan C."/>
        </authorList>
    </citation>
    <scope>NUCLEOTIDE SEQUENCE</scope>
</reference>
<feature type="chain" id="PRO_5032733594" description="WW domain-containing protein" evidence="2">
    <location>
        <begin position="23"/>
        <end position="253"/>
    </location>
</feature>
<evidence type="ECO:0000313" key="4">
    <source>
        <dbReference type="Proteomes" id="UP000604046"/>
    </source>
</evidence>
<dbReference type="AlphaFoldDB" id="A0A812UAT6"/>
<dbReference type="Proteomes" id="UP000604046">
    <property type="component" value="Unassembled WGS sequence"/>
</dbReference>
<name>A0A812UAT6_9DINO</name>
<evidence type="ECO:0000256" key="2">
    <source>
        <dbReference type="SAM" id="SignalP"/>
    </source>
</evidence>
<proteinExistence type="predicted"/>
<sequence length="253" mass="27474">MKWLQWAVTLLLPCCPFSAVLKTRTPGLPSLDGESAWKQLTDPSEHLFKLNVKTGATEWYAEQAQNHGAAAPQSAGGVAVMPAITANAGAKQPETKPQAKKGEASETNWFAAHGWLDDWLGWGETVADPASQEVRDDVARDLGIRTQPPSEVVAVEARNTEKVVPQAHAANASPSSMEKPPSEMRTALAQQASQGLDERTSAAETEELLANIGRKPDVEQEAILNSEEELMLEEVSRVLHVLEDSQEKLVSHR</sequence>
<evidence type="ECO:0000256" key="1">
    <source>
        <dbReference type="SAM" id="MobiDB-lite"/>
    </source>
</evidence>
<keyword evidence="2" id="KW-0732">Signal</keyword>
<feature type="signal peptide" evidence="2">
    <location>
        <begin position="1"/>
        <end position="22"/>
    </location>
</feature>